<dbReference type="EMBL" id="NPBQ01000020">
    <property type="protein sequence ID" value="PAD84754.1"/>
    <property type="molecule type" value="Genomic_DNA"/>
</dbReference>
<dbReference type="InterPro" id="IPR010288">
    <property type="entry name" value="EcsB_ABC"/>
</dbReference>
<proteinExistence type="predicted"/>
<gene>
    <name evidence="2" type="ORF">CHH57_03110</name>
</gene>
<protein>
    <submittedName>
        <fullName evidence="2">Uncharacterized protein</fullName>
    </submittedName>
</protein>
<keyword evidence="1" id="KW-0472">Membrane</keyword>
<feature type="transmembrane region" description="Helical" evidence="1">
    <location>
        <begin position="32"/>
        <end position="52"/>
    </location>
</feature>
<feature type="transmembrane region" description="Helical" evidence="1">
    <location>
        <begin position="171"/>
        <end position="192"/>
    </location>
</feature>
<dbReference type="Proteomes" id="UP000216961">
    <property type="component" value="Unassembled WGS sequence"/>
</dbReference>
<evidence type="ECO:0000313" key="3">
    <source>
        <dbReference type="Proteomes" id="UP000216961"/>
    </source>
</evidence>
<feature type="transmembrane region" description="Helical" evidence="1">
    <location>
        <begin position="198"/>
        <end position="219"/>
    </location>
</feature>
<feature type="transmembrane region" description="Helical" evidence="1">
    <location>
        <begin position="64"/>
        <end position="84"/>
    </location>
</feature>
<reference evidence="2 3" key="1">
    <citation type="submission" date="2017-07" db="EMBL/GenBank/DDBJ databases">
        <title>Isolation and whole genome analysis of endospore-forming bacteria from heroin.</title>
        <authorList>
            <person name="Kalinowski J."/>
            <person name="Ahrens B."/>
            <person name="Al-Dilaimi A."/>
            <person name="Winkler A."/>
            <person name="Wibberg D."/>
            <person name="Schleenbecker U."/>
            <person name="Ruckert C."/>
            <person name="Wolfel R."/>
            <person name="Grass G."/>
        </authorList>
    </citation>
    <scope>NUCLEOTIDE SEQUENCE [LARGE SCALE GENOMIC DNA]</scope>
    <source>
        <strain evidence="2 3">7521-2</strain>
    </source>
</reference>
<feature type="transmembrane region" description="Helical" evidence="1">
    <location>
        <begin position="135"/>
        <end position="159"/>
    </location>
</feature>
<feature type="transmembrane region" description="Helical" evidence="1">
    <location>
        <begin position="105"/>
        <end position="129"/>
    </location>
</feature>
<keyword evidence="1" id="KW-1133">Transmembrane helix</keyword>
<organism evidence="2 3">
    <name type="scientific">Niallia circulans</name>
    <name type="common">Bacillus circulans</name>
    <dbReference type="NCBI Taxonomy" id="1397"/>
    <lineage>
        <taxon>Bacteria</taxon>
        <taxon>Bacillati</taxon>
        <taxon>Bacillota</taxon>
        <taxon>Bacilli</taxon>
        <taxon>Bacillales</taxon>
        <taxon>Bacillaceae</taxon>
        <taxon>Niallia</taxon>
    </lineage>
</organism>
<feature type="transmembrane region" description="Helical" evidence="1">
    <location>
        <begin position="367"/>
        <end position="386"/>
    </location>
</feature>
<dbReference type="Pfam" id="PF05975">
    <property type="entry name" value="EcsB"/>
    <property type="match status" value="1"/>
</dbReference>
<keyword evidence="1" id="KW-0812">Transmembrane</keyword>
<evidence type="ECO:0000313" key="2">
    <source>
        <dbReference type="EMBL" id="PAD84754.1"/>
    </source>
</evidence>
<feature type="transmembrane region" description="Helical" evidence="1">
    <location>
        <begin position="319"/>
        <end position="338"/>
    </location>
</feature>
<name>A0AA91TVR6_NIACI</name>
<dbReference type="AlphaFoldDB" id="A0AA91TVR6"/>
<feature type="transmembrane region" description="Helical" evidence="1">
    <location>
        <begin position="294"/>
        <end position="313"/>
    </location>
</feature>
<accession>A0AA91TVR6</accession>
<evidence type="ECO:0000256" key="1">
    <source>
        <dbReference type="SAM" id="Phobius"/>
    </source>
</evidence>
<sequence length="388" mass="45935">MVMNSRKLFFSRLIRNWHYQWKVLRSIADWTVIVYILVPLGVFCVAIYRSWWLEIPVWIHKIPFIVPFFCFYFLAWIGNIRTLIMEADKVFLVKQLHLIGRLKALSYFYSLFFQTMVLAAGFLCLLPFLLHYYLLNWSVILVLFVYFTALQSCFMLWKYHIRKIGSMWAKSLLVVFLFLVFNWFSQWIYHIVDMGMTIPVYALSLIILLLSIFFSLTALQKIASIDLHIELEQERKTSIVQAIYLAAPEIEKPVIMRRKKPRIFKNSKRIFQNRTPVNGFIELFIKIVIRNSSYLYGYLMLINSTTGAMIIVPPLWLKILIFVGFSIIMNGWLTTLWNKVCHYHPLMKKYMESDAYYSARKKAVRGMLSFALVLVLFLTCVFGFIIGR</sequence>
<dbReference type="GO" id="GO:0016020">
    <property type="term" value="C:membrane"/>
    <property type="evidence" value="ECO:0007669"/>
    <property type="project" value="InterPro"/>
</dbReference>
<comment type="caution">
    <text evidence="2">The sequence shown here is derived from an EMBL/GenBank/DDBJ whole genome shotgun (WGS) entry which is preliminary data.</text>
</comment>